<organism evidence="2">
    <name type="scientific">Candidatus Methanosuratincola petrocarbonis</name>
    <name type="common">ex Vanwonterghem et al. 2016</name>
    <dbReference type="NCBI Taxonomy" id="1867261"/>
    <lineage>
        <taxon>Archaea</taxon>
        <taxon>Thermoproteota</taxon>
        <taxon>Methanosuratincolia</taxon>
        <taxon>Candidatus Methanomethylicales</taxon>
        <taxon>Candidatus Methanomethylicaceae</taxon>
        <taxon>Candidatus Methanosuratincola (ex Vanwonterghem et al. 2016)</taxon>
    </lineage>
</organism>
<evidence type="ECO:0000313" key="2">
    <source>
        <dbReference type="EMBL" id="HHI49453.1"/>
    </source>
</evidence>
<protein>
    <submittedName>
        <fullName evidence="2">Glycosyltransferase family 1 protein</fullName>
    </submittedName>
</protein>
<reference evidence="2" key="1">
    <citation type="journal article" date="2020" name="mSystems">
        <title>Genome- and Community-Level Interaction Insights into Carbon Utilization and Element Cycling Functions of Hydrothermarchaeota in Hydrothermal Sediment.</title>
        <authorList>
            <person name="Zhou Z."/>
            <person name="Liu Y."/>
            <person name="Xu W."/>
            <person name="Pan J."/>
            <person name="Luo Z.H."/>
            <person name="Li M."/>
        </authorList>
    </citation>
    <scope>NUCLEOTIDE SEQUENCE [LARGE SCALE GENOMIC DNA]</scope>
    <source>
        <strain evidence="2">SpSt-1038</strain>
    </source>
</reference>
<accession>A0A7J3V1D8</accession>
<dbReference type="AlphaFoldDB" id="A0A7J3V1D8"/>
<name>A0A7J3V1D8_9CREN</name>
<keyword evidence="2" id="KW-0808">Transferase</keyword>
<dbReference type="PANTHER" id="PTHR45947">
    <property type="entry name" value="SULFOQUINOVOSYL TRANSFERASE SQD2"/>
    <property type="match status" value="1"/>
</dbReference>
<dbReference type="PANTHER" id="PTHR45947:SF3">
    <property type="entry name" value="SULFOQUINOVOSYL TRANSFERASE SQD2"/>
    <property type="match status" value="1"/>
</dbReference>
<feature type="domain" description="Glycosyl transferase family 1" evidence="1">
    <location>
        <begin position="45"/>
        <end position="221"/>
    </location>
</feature>
<proteinExistence type="predicted"/>
<dbReference type="InterPro" id="IPR050194">
    <property type="entry name" value="Glycosyltransferase_grp1"/>
</dbReference>
<dbReference type="CDD" id="cd03801">
    <property type="entry name" value="GT4_PimA-like"/>
    <property type="match status" value="1"/>
</dbReference>
<dbReference type="Pfam" id="PF00534">
    <property type="entry name" value="Glycos_transf_1"/>
    <property type="match status" value="1"/>
</dbReference>
<dbReference type="GO" id="GO:0016757">
    <property type="term" value="F:glycosyltransferase activity"/>
    <property type="evidence" value="ECO:0007669"/>
    <property type="project" value="InterPro"/>
</dbReference>
<dbReference type="Gene3D" id="3.40.50.2000">
    <property type="entry name" value="Glycogen Phosphorylase B"/>
    <property type="match status" value="1"/>
</dbReference>
<dbReference type="SUPFAM" id="SSF53756">
    <property type="entry name" value="UDP-Glycosyltransferase/glycogen phosphorylase"/>
    <property type="match status" value="1"/>
</dbReference>
<comment type="caution">
    <text evidence="2">The sequence shown here is derived from an EMBL/GenBank/DDBJ whole genome shotgun (WGS) entry which is preliminary data.</text>
</comment>
<gene>
    <name evidence="2" type="ORF">ENL91_04700</name>
</gene>
<dbReference type="EMBL" id="DRVT01000055">
    <property type="protein sequence ID" value="HHI49453.1"/>
    <property type="molecule type" value="Genomic_DNA"/>
</dbReference>
<sequence length="249" mass="27663">MKILYASQSFLPSTGGVSYYLMWLGRKLKDAKHEVVFVNMKPPKAKFRERFGISNDKKLIICVARMDKFKGQKTLLDAAAALDIDYQLVFIGNGSFSKDVLKVKEKESYGKELKEKAKNEIYGGRVIFAGAVDRDLLMAAYNECDLVALPSVHEGFGLAITEGMAFGKPVIGTAVGGIPSQIWPGVNGYLVRPDDPRSLSDAIRHILKNSELAEEMGKNSKAIFERYFSAERGAEDHIGLYSRLLKFRG</sequence>
<dbReference type="InterPro" id="IPR001296">
    <property type="entry name" value="Glyco_trans_1"/>
</dbReference>
<evidence type="ECO:0000259" key="1">
    <source>
        <dbReference type="Pfam" id="PF00534"/>
    </source>
</evidence>